<proteinExistence type="predicted"/>
<gene>
    <name evidence="1" type="ORF">S03H2_37416</name>
</gene>
<sequence length="105" mass="12250">ETVQLNENEKKIIKNIFARIQKLIESRNNIVHSTWFIGWSNKTMIDFSEASGHKLHKDKGGVATKTFKYKKEDFKKLSKKAEILYKLVLRLHVCISGNFSIEKKL</sequence>
<protein>
    <submittedName>
        <fullName evidence="1">Uncharacterized protein</fullName>
    </submittedName>
</protein>
<comment type="caution">
    <text evidence="1">The sequence shown here is derived from an EMBL/GenBank/DDBJ whole genome shotgun (WGS) entry which is preliminary data.</text>
</comment>
<name>X1FUN4_9ZZZZ</name>
<reference evidence="1" key="1">
    <citation type="journal article" date="2014" name="Front. Microbiol.">
        <title>High frequency of phylogenetically diverse reductive dehalogenase-homologous genes in deep subseafloor sedimentary metagenomes.</title>
        <authorList>
            <person name="Kawai M."/>
            <person name="Futagami T."/>
            <person name="Toyoda A."/>
            <person name="Takaki Y."/>
            <person name="Nishi S."/>
            <person name="Hori S."/>
            <person name="Arai W."/>
            <person name="Tsubouchi T."/>
            <person name="Morono Y."/>
            <person name="Uchiyama I."/>
            <person name="Ito T."/>
            <person name="Fujiyama A."/>
            <person name="Inagaki F."/>
            <person name="Takami H."/>
        </authorList>
    </citation>
    <scope>NUCLEOTIDE SEQUENCE</scope>
    <source>
        <strain evidence="1">Expedition CK06-06</strain>
    </source>
</reference>
<feature type="non-terminal residue" evidence="1">
    <location>
        <position position="1"/>
    </location>
</feature>
<dbReference type="EMBL" id="BARU01023030">
    <property type="protein sequence ID" value="GAH48732.1"/>
    <property type="molecule type" value="Genomic_DNA"/>
</dbReference>
<organism evidence="1">
    <name type="scientific">marine sediment metagenome</name>
    <dbReference type="NCBI Taxonomy" id="412755"/>
    <lineage>
        <taxon>unclassified sequences</taxon>
        <taxon>metagenomes</taxon>
        <taxon>ecological metagenomes</taxon>
    </lineage>
</organism>
<dbReference type="AlphaFoldDB" id="X1FUN4"/>
<accession>X1FUN4</accession>
<evidence type="ECO:0000313" key="1">
    <source>
        <dbReference type="EMBL" id="GAH48732.1"/>
    </source>
</evidence>